<feature type="domain" description="Helicase C-terminal" evidence="5">
    <location>
        <begin position="320"/>
        <end position="477"/>
    </location>
</feature>
<evidence type="ECO:0000259" key="5">
    <source>
        <dbReference type="PROSITE" id="PS51194"/>
    </source>
</evidence>
<dbReference type="SMART" id="SM00487">
    <property type="entry name" value="DEXDc"/>
    <property type="match status" value="1"/>
</dbReference>
<dbReference type="SMART" id="SM00490">
    <property type="entry name" value="HELICc"/>
    <property type="match status" value="1"/>
</dbReference>
<dbReference type="PROSITE" id="PS51194">
    <property type="entry name" value="HELICASE_CTER"/>
    <property type="match status" value="1"/>
</dbReference>
<dbReference type="Pfam" id="PF00270">
    <property type="entry name" value="DEAD"/>
    <property type="match status" value="1"/>
</dbReference>
<dbReference type="CDD" id="cd17923">
    <property type="entry name" value="DEXHc_Hrq1-like"/>
    <property type="match status" value="1"/>
</dbReference>
<keyword evidence="2" id="KW-0067">ATP-binding</keyword>
<dbReference type="EMBL" id="JAKRVY010000005">
    <property type="protein sequence ID" value="MCL9814126.1"/>
    <property type="molecule type" value="Genomic_DNA"/>
</dbReference>
<feature type="domain" description="Helicase ATP-binding" evidence="4">
    <location>
        <begin position="70"/>
        <end position="261"/>
    </location>
</feature>
<dbReference type="PANTHER" id="PTHR47957">
    <property type="entry name" value="ATP-DEPENDENT HELICASE HRQ1"/>
    <property type="match status" value="1"/>
</dbReference>
<keyword evidence="6" id="KW-0347">Helicase</keyword>
<dbReference type="GO" id="GO:0036297">
    <property type="term" value="P:interstrand cross-link repair"/>
    <property type="evidence" value="ECO:0007669"/>
    <property type="project" value="TreeGrafter"/>
</dbReference>
<keyword evidence="7" id="KW-1185">Reference proteome</keyword>
<evidence type="ECO:0000256" key="1">
    <source>
        <dbReference type="ARBA" id="ARBA00022741"/>
    </source>
</evidence>
<dbReference type="Gene3D" id="3.40.50.300">
    <property type="entry name" value="P-loop containing nucleotide triphosphate hydrolases"/>
    <property type="match status" value="2"/>
</dbReference>
<dbReference type="Pfam" id="PF00271">
    <property type="entry name" value="Helicase_C"/>
    <property type="match status" value="1"/>
</dbReference>
<evidence type="ECO:0000313" key="7">
    <source>
        <dbReference type="Proteomes" id="UP001202674"/>
    </source>
</evidence>
<dbReference type="Proteomes" id="UP001202674">
    <property type="component" value="Unassembled WGS sequence"/>
</dbReference>
<keyword evidence="1" id="KW-0547">Nucleotide-binding</keyword>
<feature type="region of interest" description="Disordered" evidence="3">
    <location>
        <begin position="869"/>
        <end position="889"/>
    </location>
</feature>
<dbReference type="InterPro" id="IPR001650">
    <property type="entry name" value="Helicase_C-like"/>
</dbReference>
<proteinExistence type="predicted"/>
<dbReference type="InterPro" id="IPR018973">
    <property type="entry name" value="MZB"/>
</dbReference>
<dbReference type="SUPFAM" id="SSF52540">
    <property type="entry name" value="P-loop containing nucleoside triphosphate hydrolases"/>
    <property type="match status" value="1"/>
</dbReference>
<evidence type="ECO:0000313" key="6">
    <source>
        <dbReference type="EMBL" id="MCL9814126.1"/>
    </source>
</evidence>
<dbReference type="InterPro" id="IPR011545">
    <property type="entry name" value="DEAD/DEAH_box_helicase_dom"/>
</dbReference>
<dbReference type="GO" id="GO:0005524">
    <property type="term" value="F:ATP binding"/>
    <property type="evidence" value="ECO:0007669"/>
    <property type="project" value="UniProtKB-KW"/>
</dbReference>
<name>A0AAE3FS27_9EURY</name>
<dbReference type="GO" id="GO:0003676">
    <property type="term" value="F:nucleic acid binding"/>
    <property type="evidence" value="ECO:0007669"/>
    <property type="project" value="InterPro"/>
</dbReference>
<dbReference type="GO" id="GO:0043138">
    <property type="term" value="F:3'-5' DNA helicase activity"/>
    <property type="evidence" value="ECO:0007669"/>
    <property type="project" value="TreeGrafter"/>
</dbReference>
<gene>
    <name evidence="6" type="ORF">AArcSt11_10725</name>
</gene>
<dbReference type="PROSITE" id="PS51192">
    <property type="entry name" value="HELICASE_ATP_BIND_1"/>
    <property type="match status" value="1"/>
</dbReference>
<accession>A0AAE3FS27</accession>
<keyword evidence="6" id="KW-0378">Hydrolase</keyword>
<dbReference type="Pfam" id="PF09369">
    <property type="entry name" value="MZB"/>
    <property type="match status" value="1"/>
</dbReference>
<dbReference type="InterPro" id="IPR027417">
    <property type="entry name" value="P-loop_NTPase"/>
</dbReference>
<dbReference type="GO" id="GO:0006289">
    <property type="term" value="P:nucleotide-excision repair"/>
    <property type="evidence" value="ECO:0007669"/>
    <property type="project" value="TreeGrafter"/>
</dbReference>
<dbReference type="RefSeq" id="WP_250596971.1">
    <property type="nucleotide sequence ID" value="NZ_JAKRVY010000005.1"/>
</dbReference>
<reference evidence="6 7" key="1">
    <citation type="journal article" date="2022" name="Syst. Appl. Microbiol.">
        <title>Natronocalculus amylovorans gen. nov., sp. nov., and Natranaeroarchaeum aerophilus sp. nov., dominant culturable amylolytic natronoarchaea from hypersaline soda lakes in southwestern Siberia.</title>
        <authorList>
            <person name="Sorokin D.Y."/>
            <person name="Elcheninov A.G."/>
            <person name="Khizhniak T.V."/>
            <person name="Koenen M."/>
            <person name="Bale N.J."/>
            <person name="Damste J.S.S."/>
            <person name="Kublanov I.V."/>
        </authorList>
    </citation>
    <scope>NUCLEOTIDE SEQUENCE [LARGE SCALE GENOMIC DNA]</scope>
    <source>
        <strain evidence="6 7">AArc-St1-1</strain>
    </source>
</reference>
<organism evidence="6 7">
    <name type="scientific">Natranaeroarchaeum aerophilus</name>
    <dbReference type="NCBI Taxonomy" id="2917711"/>
    <lineage>
        <taxon>Archaea</taxon>
        <taxon>Methanobacteriati</taxon>
        <taxon>Methanobacteriota</taxon>
        <taxon>Stenosarchaea group</taxon>
        <taxon>Halobacteria</taxon>
        <taxon>Halobacteriales</taxon>
        <taxon>Natronoarchaeaceae</taxon>
        <taxon>Natranaeroarchaeum</taxon>
    </lineage>
</organism>
<feature type="compositionally biased region" description="Basic and acidic residues" evidence="3">
    <location>
        <begin position="880"/>
        <end position="889"/>
    </location>
</feature>
<evidence type="ECO:0000256" key="2">
    <source>
        <dbReference type="ARBA" id="ARBA00022840"/>
    </source>
</evidence>
<evidence type="ECO:0000259" key="4">
    <source>
        <dbReference type="PROSITE" id="PS51192"/>
    </source>
</evidence>
<dbReference type="PANTHER" id="PTHR47957:SF3">
    <property type="entry name" value="ATP-DEPENDENT HELICASE HRQ1"/>
    <property type="match status" value="1"/>
</dbReference>
<dbReference type="AlphaFoldDB" id="A0AAE3FS27"/>
<feature type="region of interest" description="Disordered" evidence="3">
    <location>
        <begin position="263"/>
        <end position="285"/>
    </location>
</feature>
<dbReference type="InterPro" id="IPR014001">
    <property type="entry name" value="Helicase_ATP-bd"/>
</dbReference>
<sequence length="889" mass="97451">MTSDPSTTTIDIERLIETFPREGVSLDSQSITYRPLPPREADTVPASEVLRPGLSDRYPYEPFSHQADALSLLDSGENVTVATSTSSGKTDIYALQIARNLLDAGVISPDGSRTGEDGATALCIYPTKALAADQHEALEDLYDEMDLDIRIGRYDGDTPQADRREIRGRADVILTNPMGVSTYLHDHDRWSRFYSGLDLVVLDESHTHTGVQGMHVAWILRRLRRVVDHWGGNPQYVLTSATIGNPADHSEQLLDESVTVVDEDGSPRGPRDLLLWNPPPTDGGDTHSDGTVFAADEPPTAPGVDGGIASRLPASVDAPRVWNHLTYHGVDSLLFCPSRKLTEIAVQRANEHRESAGSQYAPPRPELAAYNAGMGRVTRQDREASFKDGSIAGLATTSALELGIDIGDLDGVVLLGYPGQRQRFWQRIGRAGRAGSRSIGVLVADHRTLDQYVIDNPEYLLDTDVEDAVVDTGNDAVFAQHLLCAADEIALDESDIGPFAGEERLRAGVRMWRRTGRLTGYLDAVVHYAGARRPQTEVSIYGTGGDEYELRLADGVDESAVVEFDAENVAQNRAYRDYHEGAVRLFDGEQFEVTGVHDDRPQPSIELKPVDREYYTRTLTDVNVVDAESEQSREVNGFRLHFGTGTVLVHHHSYDQVYIESNEPKERMLPTNRPPISMETQLCWVEVPENVEQGLLAKYRESGTETGVDLERADAPQIGYVAGLHAAEHAMIKAAPLELLVDQNDLGGLSTLVLDSHYASPEHDELGATASQSMDAVEAVIANRAAESDGTASGWFLYDGVEGGIGFARAIYEEFETLSAHARDRLEDCECGRPDGCPACTYSENCGNDNAPLLRDSAIDVFEHLLGERSPEDLDEGDESERRPALFYA</sequence>
<protein>
    <submittedName>
        <fullName evidence="6">DEAD/DEAH box helicase</fullName>
    </submittedName>
</protein>
<comment type="caution">
    <text evidence="6">The sequence shown here is derived from an EMBL/GenBank/DDBJ whole genome shotgun (WGS) entry which is preliminary data.</text>
</comment>
<evidence type="ECO:0000256" key="3">
    <source>
        <dbReference type="SAM" id="MobiDB-lite"/>
    </source>
</evidence>